<accession>A0ABS5RQI2</accession>
<dbReference type="EMBL" id="JAHCLR010000059">
    <property type="protein sequence ID" value="MBS9535776.1"/>
    <property type="molecule type" value="Genomic_DNA"/>
</dbReference>
<proteinExistence type="predicted"/>
<reference evidence="1 2" key="1">
    <citation type="submission" date="2021-05" db="EMBL/GenBank/DDBJ databases">
        <title>Mycobacterium acidophilum sp. nov., an extremely acid-tolerant member of the genus Mycobacterium.</title>
        <authorList>
            <person name="Xia J."/>
        </authorList>
    </citation>
    <scope>NUCLEOTIDE SEQUENCE [LARGE SCALE GENOMIC DNA]</scope>
    <source>
        <strain evidence="1 2">M1</strain>
    </source>
</reference>
<evidence type="ECO:0000313" key="2">
    <source>
        <dbReference type="Proteomes" id="UP001519535"/>
    </source>
</evidence>
<comment type="caution">
    <text evidence="1">The sequence shown here is derived from an EMBL/GenBank/DDBJ whole genome shotgun (WGS) entry which is preliminary data.</text>
</comment>
<protein>
    <submittedName>
        <fullName evidence="1">Uncharacterized protein</fullName>
    </submittedName>
</protein>
<name>A0ABS5RQI2_9MYCO</name>
<sequence length="50" mass="5542">MTTTVLLVLLLLFAVGVIVNQLFRMRDWLDNAPLPDVPAVDDNDDKSDDG</sequence>
<gene>
    <name evidence="1" type="ORF">KIH27_19505</name>
</gene>
<keyword evidence="2" id="KW-1185">Reference proteome</keyword>
<organism evidence="1 2">
    <name type="scientific">Mycolicibacter acidiphilus</name>
    <dbReference type="NCBI Taxonomy" id="2835306"/>
    <lineage>
        <taxon>Bacteria</taxon>
        <taxon>Bacillati</taxon>
        <taxon>Actinomycetota</taxon>
        <taxon>Actinomycetes</taxon>
        <taxon>Mycobacteriales</taxon>
        <taxon>Mycobacteriaceae</taxon>
        <taxon>Mycolicibacter</taxon>
    </lineage>
</organism>
<evidence type="ECO:0000313" key="1">
    <source>
        <dbReference type="EMBL" id="MBS9535776.1"/>
    </source>
</evidence>
<dbReference type="Proteomes" id="UP001519535">
    <property type="component" value="Unassembled WGS sequence"/>
</dbReference>
<dbReference type="RefSeq" id="WP_214094657.1">
    <property type="nucleotide sequence ID" value="NZ_JAHCLR010000059.1"/>
</dbReference>